<reference evidence="4" key="1">
    <citation type="submission" date="2016-10" db="EMBL/GenBank/DDBJ databases">
        <authorList>
            <person name="Varghese N."/>
            <person name="Submissions S."/>
        </authorList>
    </citation>
    <scope>NUCLEOTIDE SEQUENCE [LARGE SCALE GENOMIC DNA]</scope>
    <source>
        <strain evidence="4">CGMCC 4.3568</strain>
    </source>
</reference>
<keyword evidence="2" id="KW-0732">Signal</keyword>
<evidence type="ECO:0000256" key="1">
    <source>
        <dbReference type="SAM" id="MobiDB-lite"/>
    </source>
</evidence>
<evidence type="ECO:0000313" key="3">
    <source>
        <dbReference type="EMBL" id="SFB46623.1"/>
    </source>
</evidence>
<evidence type="ECO:0008006" key="5">
    <source>
        <dbReference type="Google" id="ProtNLM"/>
    </source>
</evidence>
<feature type="compositionally biased region" description="Low complexity" evidence="1">
    <location>
        <begin position="35"/>
        <end position="51"/>
    </location>
</feature>
<protein>
    <recommendedName>
        <fullName evidence="5">DUF3558 domain-containing protein</fullName>
    </recommendedName>
</protein>
<dbReference type="AlphaFoldDB" id="A0A1I1BDP9"/>
<evidence type="ECO:0000313" key="4">
    <source>
        <dbReference type="Proteomes" id="UP000243799"/>
    </source>
</evidence>
<dbReference type="Proteomes" id="UP000243799">
    <property type="component" value="Unassembled WGS sequence"/>
</dbReference>
<dbReference type="InterPro" id="IPR024520">
    <property type="entry name" value="DUF3558"/>
</dbReference>
<dbReference type="PROSITE" id="PS51257">
    <property type="entry name" value="PROKAR_LIPOPROTEIN"/>
    <property type="match status" value="1"/>
</dbReference>
<name>A0A1I1BDP9_9PSEU</name>
<dbReference type="RefSeq" id="WP_091674936.1">
    <property type="nucleotide sequence ID" value="NZ_FOKG01000012.1"/>
</dbReference>
<organism evidence="3 4">
    <name type="scientific">Amycolatopsis marina</name>
    <dbReference type="NCBI Taxonomy" id="490629"/>
    <lineage>
        <taxon>Bacteria</taxon>
        <taxon>Bacillati</taxon>
        <taxon>Actinomycetota</taxon>
        <taxon>Actinomycetes</taxon>
        <taxon>Pseudonocardiales</taxon>
        <taxon>Pseudonocardiaceae</taxon>
        <taxon>Amycolatopsis</taxon>
    </lineage>
</organism>
<dbReference type="EMBL" id="FOKG01000012">
    <property type="protein sequence ID" value="SFB46623.1"/>
    <property type="molecule type" value="Genomic_DNA"/>
</dbReference>
<gene>
    <name evidence="3" type="ORF">SAMN05216266_112213</name>
</gene>
<dbReference type="Pfam" id="PF12079">
    <property type="entry name" value="DUF3558"/>
    <property type="match status" value="1"/>
</dbReference>
<feature type="signal peptide" evidence="2">
    <location>
        <begin position="1"/>
        <end position="24"/>
    </location>
</feature>
<feature type="chain" id="PRO_5017477246" description="DUF3558 domain-containing protein" evidence="2">
    <location>
        <begin position="25"/>
        <end position="200"/>
    </location>
</feature>
<sequence>MTGVRRGAVLCALAVLTVLTVLTAACSPESEVGVAGVAPSSAPVSSAASPSTADEVVPSSVRDDAPTSDLAALKPCELLSPTDRSTVGLTVLGREKSVGSAPACDWTEPGVFGLTITVDEKSSLSEIEVEPGTAEPAEIEGREALRVADEPADDGTCAVLLAAGESATVHVDVSNTSFSDTERACDRADTVAGLIAPKLP</sequence>
<accession>A0A1I1BDP9</accession>
<evidence type="ECO:0000256" key="2">
    <source>
        <dbReference type="SAM" id="SignalP"/>
    </source>
</evidence>
<keyword evidence="4" id="KW-1185">Reference proteome</keyword>
<dbReference type="OrthoDB" id="3622719at2"/>
<dbReference type="STRING" id="490629.SAMN05216266_112213"/>
<feature type="region of interest" description="Disordered" evidence="1">
    <location>
        <begin position="35"/>
        <end position="65"/>
    </location>
</feature>
<proteinExistence type="predicted"/>